<keyword evidence="6 8" id="KW-1133">Transmembrane helix</keyword>
<dbReference type="CDD" id="cd18549">
    <property type="entry name" value="ABC_6TM_YwjA_like"/>
    <property type="match status" value="1"/>
</dbReference>
<feature type="transmembrane region" description="Helical" evidence="8">
    <location>
        <begin position="236"/>
        <end position="262"/>
    </location>
</feature>
<evidence type="ECO:0000256" key="1">
    <source>
        <dbReference type="ARBA" id="ARBA00004651"/>
    </source>
</evidence>
<dbReference type="GO" id="GO:0005524">
    <property type="term" value="F:ATP binding"/>
    <property type="evidence" value="ECO:0007669"/>
    <property type="project" value="UniProtKB-KW"/>
</dbReference>
<dbReference type="InterPro" id="IPR039421">
    <property type="entry name" value="Type_1_exporter"/>
</dbReference>
<dbReference type="CDD" id="cd03251">
    <property type="entry name" value="ABCC_MsbA"/>
    <property type="match status" value="1"/>
</dbReference>
<dbReference type="FunFam" id="3.40.50.300:FF:000287">
    <property type="entry name" value="Multidrug ABC transporter ATP-binding protein"/>
    <property type="match status" value="1"/>
</dbReference>
<evidence type="ECO:0000259" key="9">
    <source>
        <dbReference type="PROSITE" id="PS50893"/>
    </source>
</evidence>
<dbReference type="Pfam" id="PF00005">
    <property type="entry name" value="ABC_tran"/>
    <property type="match status" value="1"/>
</dbReference>
<dbReference type="PANTHER" id="PTHR43394">
    <property type="entry name" value="ATP-DEPENDENT PERMEASE MDL1, MITOCHONDRIAL"/>
    <property type="match status" value="1"/>
</dbReference>
<sequence>MLRRFFAYYRPHRGLFLLDFCCAIVSGLLELCFPIAVKLFIDSLMPSGDWALILLAAAGLLVIYVSNTGLMAVVTYWGHMLGINIETEMRRKAFDHLQKLSFSFFDNQKTGHLVGRLTKDLEEIGEVAHHGPEDLFIAVMTFIGAFALMLTVNAELALITAAIVPLTAWLTSRYGGRMTRNWQALYGRVGNFNVRIEENVGGIRVVQAFANEEHERRLFADDNQNYRRTKLDAYRIMAASTSLSYLSMRLIQMVVMIAGAYFVLTGRLSEGGFVGFLLLVNVFFRPIDKINSVIETYPKGIAGFRRYTELLDTEPDIVDRPGAIDVPVLKGDIRYEGVSFGYGDGTPVLRGIDLAIRAGETIAFVGPSGAGKTTICSLLPRFYEVQGGRITVDGIDIRDMTMTSLRRQIGVVQQDVFLFAGTIRENIAYGRLGATEAEIMEAARRARLEGVVAGLPDGLDTVIGERGVKLSGGQKQRLAIARMFLKNPPILILDEATSALDTETERAIQQSLAELSQGRTTLVIAHRLATIQDADRIVVVDTNGIAEQGRHRDLVAAGGLYRRLHDAQYGGR</sequence>
<evidence type="ECO:0000256" key="4">
    <source>
        <dbReference type="ARBA" id="ARBA00022741"/>
    </source>
</evidence>
<feature type="transmembrane region" description="Helical" evidence="8">
    <location>
        <begin position="137"/>
        <end position="170"/>
    </location>
</feature>
<feature type="domain" description="ABC transmembrane type-1" evidence="10">
    <location>
        <begin position="17"/>
        <end position="299"/>
    </location>
</feature>
<keyword evidence="2" id="KW-0813">Transport</keyword>
<evidence type="ECO:0000256" key="7">
    <source>
        <dbReference type="ARBA" id="ARBA00023136"/>
    </source>
</evidence>
<dbReference type="SUPFAM" id="SSF52540">
    <property type="entry name" value="P-loop containing nucleoside triphosphate hydrolases"/>
    <property type="match status" value="1"/>
</dbReference>
<comment type="subcellular location">
    <subcellularLocation>
        <location evidence="1">Cell membrane</location>
        <topology evidence="1">Multi-pass membrane protein</topology>
    </subcellularLocation>
</comment>
<dbReference type="SUPFAM" id="SSF90123">
    <property type="entry name" value="ABC transporter transmembrane region"/>
    <property type="match status" value="1"/>
</dbReference>
<dbReference type="Proteomes" id="UP000700706">
    <property type="component" value="Unassembled WGS sequence"/>
</dbReference>
<organism evidence="11 12">
    <name type="scientific">Inquilinus limosus</name>
    <dbReference type="NCBI Taxonomy" id="171674"/>
    <lineage>
        <taxon>Bacteria</taxon>
        <taxon>Pseudomonadati</taxon>
        <taxon>Pseudomonadota</taxon>
        <taxon>Alphaproteobacteria</taxon>
        <taxon>Rhodospirillales</taxon>
        <taxon>Rhodospirillaceae</taxon>
        <taxon>Inquilinus</taxon>
    </lineage>
</organism>
<comment type="caution">
    <text evidence="11">The sequence shown here is derived from an EMBL/GenBank/DDBJ whole genome shotgun (WGS) entry which is preliminary data.</text>
</comment>
<dbReference type="InterPro" id="IPR027417">
    <property type="entry name" value="P-loop_NTPase"/>
</dbReference>
<dbReference type="FunFam" id="1.20.1560.10:FF:000053">
    <property type="entry name" value="Multidrug ABC transporter ATP-binding protein"/>
    <property type="match status" value="1"/>
</dbReference>
<dbReference type="PANTHER" id="PTHR43394:SF1">
    <property type="entry name" value="ATP-BINDING CASSETTE SUB-FAMILY B MEMBER 10, MITOCHONDRIAL"/>
    <property type="match status" value="1"/>
</dbReference>
<evidence type="ECO:0000256" key="2">
    <source>
        <dbReference type="ARBA" id="ARBA00022448"/>
    </source>
</evidence>
<dbReference type="InterPro" id="IPR011527">
    <property type="entry name" value="ABC1_TM_dom"/>
</dbReference>
<protein>
    <submittedName>
        <fullName evidence="11">ABC transporter ATP-binding protein</fullName>
    </submittedName>
</protein>
<dbReference type="Gene3D" id="1.20.1560.10">
    <property type="entry name" value="ABC transporter type 1, transmembrane domain"/>
    <property type="match status" value="1"/>
</dbReference>
<dbReference type="InterPro" id="IPR003439">
    <property type="entry name" value="ABC_transporter-like_ATP-bd"/>
</dbReference>
<feature type="transmembrane region" description="Helical" evidence="8">
    <location>
        <begin position="15"/>
        <end position="40"/>
    </location>
</feature>
<dbReference type="Pfam" id="PF00664">
    <property type="entry name" value="ABC_membrane"/>
    <property type="match status" value="1"/>
</dbReference>
<evidence type="ECO:0000313" key="12">
    <source>
        <dbReference type="Proteomes" id="UP000700706"/>
    </source>
</evidence>
<reference evidence="11" key="1">
    <citation type="submission" date="2020-06" db="EMBL/GenBank/DDBJ databases">
        <title>Stable isotope informed genome-resolved metagenomics uncovers potential trophic interactions in rhizosphere soil.</title>
        <authorList>
            <person name="Starr E.P."/>
            <person name="Shi S."/>
            <person name="Blazewicz S.J."/>
            <person name="Koch B.J."/>
            <person name="Probst A.J."/>
            <person name="Hungate B.A."/>
            <person name="Pett-Ridge J."/>
            <person name="Firestone M.K."/>
            <person name="Banfield J.F."/>
        </authorList>
    </citation>
    <scope>NUCLEOTIDE SEQUENCE</scope>
    <source>
        <strain evidence="11">YM_69_17</strain>
    </source>
</reference>
<accession>A0A952KFC0</accession>
<dbReference type="InterPro" id="IPR036640">
    <property type="entry name" value="ABC1_TM_sf"/>
</dbReference>
<keyword evidence="3 8" id="KW-0812">Transmembrane</keyword>
<evidence type="ECO:0000256" key="6">
    <source>
        <dbReference type="ARBA" id="ARBA00022989"/>
    </source>
</evidence>
<evidence type="ECO:0000256" key="5">
    <source>
        <dbReference type="ARBA" id="ARBA00022840"/>
    </source>
</evidence>
<keyword evidence="7 8" id="KW-0472">Membrane</keyword>
<name>A0A952KFC0_9PROT</name>
<dbReference type="InterPro" id="IPR017871">
    <property type="entry name" value="ABC_transporter-like_CS"/>
</dbReference>
<gene>
    <name evidence="11" type="ORF">JF625_20220</name>
</gene>
<keyword evidence="4" id="KW-0547">Nucleotide-binding</keyword>
<dbReference type="GO" id="GO:0015421">
    <property type="term" value="F:ABC-type oligopeptide transporter activity"/>
    <property type="evidence" value="ECO:0007669"/>
    <property type="project" value="TreeGrafter"/>
</dbReference>
<dbReference type="PROSITE" id="PS50929">
    <property type="entry name" value="ABC_TM1F"/>
    <property type="match status" value="1"/>
</dbReference>
<proteinExistence type="predicted"/>
<dbReference type="Gene3D" id="3.40.50.300">
    <property type="entry name" value="P-loop containing nucleotide triphosphate hydrolases"/>
    <property type="match status" value="1"/>
</dbReference>
<dbReference type="EMBL" id="JAEKLZ010000278">
    <property type="protein sequence ID" value="MBW8727462.1"/>
    <property type="molecule type" value="Genomic_DNA"/>
</dbReference>
<feature type="transmembrane region" description="Helical" evidence="8">
    <location>
        <begin position="52"/>
        <end position="77"/>
    </location>
</feature>
<dbReference type="GO" id="GO:0005886">
    <property type="term" value="C:plasma membrane"/>
    <property type="evidence" value="ECO:0007669"/>
    <property type="project" value="UniProtKB-SubCell"/>
</dbReference>
<evidence type="ECO:0000313" key="11">
    <source>
        <dbReference type="EMBL" id="MBW8727462.1"/>
    </source>
</evidence>
<dbReference type="InterPro" id="IPR003593">
    <property type="entry name" value="AAA+_ATPase"/>
</dbReference>
<keyword evidence="5 11" id="KW-0067">ATP-binding</keyword>
<evidence type="ECO:0000256" key="3">
    <source>
        <dbReference type="ARBA" id="ARBA00022692"/>
    </source>
</evidence>
<feature type="domain" description="ABC transporter" evidence="9">
    <location>
        <begin position="333"/>
        <end position="567"/>
    </location>
</feature>
<dbReference type="PROSITE" id="PS00211">
    <property type="entry name" value="ABC_TRANSPORTER_1"/>
    <property type="match status" value="1"/>
</dbReference>
<evidence type="ECO:0000259" key="10">
    <source>
        <dbReference type="PROSITE" id="PS50929"/>
    </source>
</evidence>
<dbReference type="GO" id="GO:0016887">
    <property type="term" value="F:ATP hydrolysis activity"/>
    <property type="evidence" value="ECO:0007669"/>
    <property type="project" value="InterPro"/>
</dbReference>
<dbReference type="PROSITE" id="PS50893">
    <property type="entry name" value="ABC_TRANSPORTER_2"/>
    <property type="match status" value="1"/>
</dbReference>
<dbReference type="AlphaFoldDB" id="A0A952KFC0"/>
<evidence type="ECO:0000256" key="8">
    <source>
        <dbReference type="SAM" id="Phobius"/>
    </source>
</evidence>
<dbReference type="SMART" id="SM00382">
    <property type="entry name" value="AAA"/>
    <property type="match status" value="1"/>
</dbReference>